<gene>
    <name evidence="2" type="ORF">BDZ85DRAFT_257130</name>
</gene>
<proteinExistence type="predicted"/>
<sequence length="60" mass="6932">MLMVDVEPAYYLIVCSFILLMLKAVFVCEKRHEDDVANNKNAWRAEFVHVNTSIASTTQR</sequence>
<organism evidence="2 3">
    <name type="scientific">Elsinoe ampelina</name>
    <dbReference type="NCBI Taxonomy" id="302913"/>
    <lineage>
        <taxon>Eukaryota</taxon>
        <taxon>Fungi</taxon>
        <taxon>Dikarya</taxon>
        <taxon>Ascomycota</taxon>
        <taxon>Pezizomycotina</taxon>
        <taxon>Dothideomycetes</taxon>
        <taxon>Dothideomycetidae</taxon>
        <taxon>Myriangiales</taxon>
        <taxon>Elsinoaceae</taxon>
        <taxon>Elsinoe</taxon>
    </lineage>
</organism>
<evidence type="ECO:0000256" key="1">
    <source>
        <dbReference type="SAM" id="Phobius"/>
    </source>
</evidence>
<protein>
    <submittedName>
        <fullName evidence="2">Uncharacterized protein</fullName>
    </submittedName>
</protein>
<keyword evidence="3" id="KW-1185">Reference proteome</keyword>
<reference evidence="3" key="1">
    <citation type="journal article" date="2020" name="Stud. Mycol.">
        <title>101 Dothideomycetes genomes: A test case for predicting lifestyles and emergence of pathogens.</title>
        <authorList>
            <person name="Haridas S."/>
            <person name="Albert R."/>
            <person name="Binder M."/>
            <person name="Bloem J."/>
            <person name="LaButti K."/>
            <person name="Salamov A."/>
            <person name="Andreopoulos B."/>
            <person name="Baker S."/>
            <person name="Barry K."/>
            <person name="Bills G."/>
            <person name="Bluhm B."/>
            <person name="Cannon C."/>
            <person name="Castanera R."/>
            <person name="Culley D."/>
            <person name="Daum C."/>
            <person name="Ezra D."/>
            <person name="Gonzalez J."/>
            <person name="Henrissat B."/>
            <person name="Kuo A."/>
            <person name="Liang C."/>
            <person name="Lipzen A."/>
            <person name="Lutzoni F."/>
            <person name="Magnuson J."/>
            <person name="Mondo S."/>
            <person name="Nolan M."/>
            <person name="Ohm R."/>
            <person name="Pangilinan J."/>
            <person name="Park H.-J."/>
            <person name="Ramirez L."/>
            <person name="Alfaro M."/>
            <person name="Sun H."/>
            <person name="Tritt A."/>
            <person name="Yoshinaga Y."/>
            <person name="Zwiers L.-H."/>
            <person name="Turgeon B."/>
            <person name="Goodwin S."/>
            <person name="Spatafora J."/>
            <person name="Crous P."/>
            <person name="Grigoriev I."/>
        </authorList>
    </citation>
    <scope>NUCLEOTIDE SEQUENCE [LARGE SCALE GENOMIC DNA]</scope>
    <source>
        <strain evidence="3">CECT 20119</strain>
    </source>
</reference>
<accession>A0A6A6GNG2</accession>
<evidence type="ECO:0000313" key="3">
    <source>
        <dbReference type="Proteomes" id="UP000799538"/>
    </source>
</evidence>
<keyword evidence="1" id="KW-1133">Transmembrane helix</keyword>
<keyword evidence="1" id="KW-0472">Membrane</keyword>
<name>A0A6A6GNG2_9PEZI</name>
<dbReference type="EMBL" id="ML992502">
    <property type="protein sequence ID" value="KAF2227030.1"/>
    <property type="molecule type" value="Genomic_DNA"/>
</dbReference>
<keyword evidence="1" id="KW-0812">Transmembrane</keyword>
<feature type="transmembrane region" description="Helical" evidence="1">
    <location>
        <begin position="9"/>
        <end position="27"/>
    </location>
</feature>
<evidence type="ECO:0000313" key="2">
    <source>
        <dbReference type="EMBL" id="KAF2227030.1"/>
    </source>
</evidence>
<dbReference type="AlphaFoldDB" id="A0A6A6GNG2"/>
<dbReference type="Proteomes" id="UP000799538">
    <property type="component" value="Unassembled WGS sequence"/>
</dbReference>